<organism evidence="18 19">
    <name type="scientific">Apis cerana cerana</name>
    <name type="common">Oriental honeybee</name>
    <dbReference type="NCBI Taxonomy" id="94128"/>
    <lineage>
        <taxon>Eukaryota</taxon>
        <taxon>Metazoa</taxon>
        <taxon>Ecdysozoa</taxon>
        <taxon>Arthropoda</taxon>
        <taxon>Hexapoda</taxon>
        <taxon>Insecta</taxon>
        <taxon>Pterygota</taxon>
        <taxon>Neoptera</taxon>
        <taxon>Endopterygota</taxon>
        <taxon>Hymenoptera</taxon>
        <taxon>Apocrita</taxon>
        <taxon>Aculeata</taxon>
        <taxon>Apoidea</taxon>
        <taxon>Anthophila</taxon>
        <taxon>Apidae</taxon>
        <taxon>Apis</taxon>
    </lineage>
</organism>
<dbReference type="GO" id="GO:0006749">
    <property type="term" value="P:glutathione metabolic process"/>
    <property type="evidence" value="ECO:0007669"/>
    <property type="project" value="TreeGrafter"/>
</dbReference>
<name>A0A2A3EK36_APICC</name>
<dbReference type="Pfam" id="PF01968">
    <property type="entry name" value="Hydantoinase_A"/>
    <property type="match status" value="1"/>
</dbReference>
<dbReference type="InterPro" id="IPR008040">
    <property type="entry name" value="Hydant_A_N"/>
</dbReference>
<feature type="region of interest" description="Disordered" evidence="13">
    <location>
        <begin position="1208"/>
        <end position="1227"/>
    </location>
</feature>
<accession>A0A2A3EK36</accession>
<dbReference type="InterPro" id="IPR003692">
    <property type="entry name" value="Hydantoinase_B"/>
</dbReference>
<dbReference type="STRING" id="94128.A0A2A3EK36"/>
<dbReference type="Pfam" id="PF19278">
    <property type="entry name" value="Hydant_A_C"/>
    <property type="match status" value="1"/>
</dbReference>
<feature type="domain" description="Acetophenone carboxylase-like C-terminal" evidence="17">
    <location>
        <begin position="629"/>
        <end position="676"/>
    </location>
</feature>
<keyword evidence="9" id="KW-0496">Mitochondrion</keyword>
<evidence type="ECO:0000256" key="4">
    <source>
        <dbReference type="ARBA" id="ARBA00016323"/>
    </source>
</evidence>
<comment type="subcellular location">
    <subcellularLocation>
        <location evidence="1">Mitochondrion inner membrane</location>
        <topology evidence="1">Peripheral membrane protein</topology>
        <orientation evidence="1">Matrix side</orientation>
    </subcellularLocation>
</comment>
<dbReference type="Proteomes" id="UP000242457">
    <property type="component" value="Unassembled WGS sequence"/>
</dbReference>
<keyword evidence="10" id="KW-0472">Membrane</keyword>
<reference evidence="18 19" key="1">
    <citation type="submission" date="2014-07" db="EMBL/GenBank/DDBJ databases">
        <title>Genomic and transcriptomic analysis on Apis cerana provide comprehensive insights into honey bee biology.</title>
        <authorList>
            <person name="Diao Q."/>
            <person name="Sun L."/>
            <person name="Zheng H."/>
            <person name="Zheng H."/>
            <person name="Xu S."/>
            <person name="Wang S."/>
            <person name="Zeng Z."/>
            <person name="Hu F."/>
            <person name="Su S."/>
            <person name="Wu J."/>
        </authorList>
    </citation>
    <scope>NUCLEOTIDE SEQUENCE [LARGE SCALE GENOMIC DNA]</scope>
    <source>
        <tissue evidence="18">Pupae without intestine</tissue>
    </source>
</reference>
<evidence type="ECO:0000256" key="8">
    <source>
        <dbReference type="ARBA" id="ARBA00022982"/>
    </source>
</evidence>
<dbReference type="SUPFAM" id="SSF81524">
    <property type="entry name" value="14 kDa protein of cytochrome bc1 complex (Ubiquinol-cytochrome c reductase)"/>
    <property type="match status" value="1"/>
</dbReference>
<evidence type="ECO:0000256" key="6">
    <source>
        <dbReference type="ARBA" id="ARBA00022660"/>
    </source>
</evidence>
<feature type="domain" description="Hydantoinase B/oxoprolinase" evidence="15">
    <location>
        <begin position="704"/>
        <end position="1265"/>
    </location>
</feature>
<dbReference type="PANTHER" id="PTHR11365">
    <property type="entry name" value="5-OXOPROLINASE RELATED"/>
    <property type="match status" value="1"/>
</dbReference>
<dbReference type="Pfam" id="PF02271">
    <property type="entry name" value="UCR_14kD"/>
    <property type="match status" value="1"/>
</dbReference>
<evidence type="ECO:0000313" key="18">
    <source>
        <dbReference type="EMBL" id="PBC31556.1"/>
    </source>
</evidence>
<keyword evidence="5" id="KW-0813">Transport</keyword>
<evidence type="ECO:0000259" key="14">
    <source>
        <dbReference type="Pfam" id="PF01968"/>
    </source>
</evidence>
<feature type="domain" description="Hydantoinase A/oxoprolinase" evidence="14">
    <location>
        <begin position="234"/>
        <end position="532"/>
    </location>
</feature>
<evidence type="ECO:0000259" key="16">
    <source>
        <dbReference type="Pfam" id="PF05378"/>
    </source>
</evidence>
<evidence type="ECO:0000256" key="13">
    <source>
        <dbReference type="SAM" id="MobiDB-lite"/>
    </source>
</evidence>
<evidence type="ECO:0000256" key="10">
    <source>
        <dbReference type="ARBA" id="ARBA00023136"/>
    </source>
</evidence>
<evidence type="ECO:0000256" key="2">
    <source>
        <dbReference type="ARBA" id="ARBA00008554"/>
    </source>
</evidence>
<evidence type="ECO:0000256" key="3">
    <source>
        <dbReference type="ARBA" id="ARBA00010403"/>
    </source>
</evidence>
<dbReference type="Gene3D" id="1.10.1090.10">
    <property type="entry name" value="Cytochrome b-c1 complex subunit 7"/>
    <property type="match status" value="1"/>
</dbReference>
<dbReference type="PANTHER" id="PTHR11365:SF2">
    <property type="entry name" value="5-OXOPROLINASE"/>
    <property type="match status" value="1"/>
</dbReference>
<evidence type="ECO:0000256" key="9">
    <source>
        <dbReference type="ARBA" id="ARBA00023128"/>
    </source>
</evidence>
<dbReference type="GO" id="GO:0017168">
    <property type="term" value="F:5-oxoprolinase (ATP-hydrolyzing) activity"/>
    <property type="evidence" value="ECO:0007669"/>
    <property type="project" value="TreeGrafter"/>
</dbReference>
<dbReference type="InterPro" id="IPR002821">
    <property type="entry name" value="Hydantoinase_A"/>
</dbReference>
<keyword evidence="19" id="KW-1185">Reference proteome</keyword>
<keyword evidence="7" id="KW-0999">Mitochondrion inner membrane</keyword>
<dbReference type="InterPro" id="IPR036544">
    <property type="entry name" value="QCR7_sf"/>
</dbReference>
<feature type="domain" description="Hydantoinase/oxoprolinase N-terminal" evidence="16">
    <location>
        <begin position="10"/>
        <end position="212"/>
    </location>
</feature>
<sequence>MSKNRDKFEFAIDRGGTFTDVYARCPGGKIRVMKLLSVDPANYDDAPREGIRRILEQETGKKIEGEIDASLISWIRMGTTVATNALLERKGAKMALLINEGFKDLLFIGNQARPDIFDLQVITPEVLYEKVVEVRCRVIPASVGKCQLDNKKWRRVKGSTGEDLFITRELDEEKLKLDLEELRRSGIESLAVVLAHSYTYGEHEIRIGELAKLAGFPQVSLSHEIMPMVRIVPRGFTACADAYLTPHIKQYLQGFSSGFKDKLKDVNVLFMQSDGGLTPMNSFNGSRAILSGPAGGVVGYAITTYSRETDLPVIGFDMGGTSTDVSRFGGSYEHVYESTTAGVTIQAAQLDVNTVAAGGGSMLFFRSGLFEVGPESAGAHPGPACYKKNGPLAVTDANLALGRLLPEYFPKIFGPNENEPLDKSRTMEAFQILTSQINEFLAKEGHGMKMSIEEVAMGFVRVANETMCRPIRALTQAKGYDTSRHVLACFGGAGGQHACAIARSLGMGTVFVHKYAGILSAYGMALADVVEEAQEPSAEVYEQESFARLDERLDALEKKVRAKLAAQGFPESHIKTEPFLHLRYEGTDCALMCTASQDTKRKGTKHGDFLSTFLERYETEFGFTMPNRKIVTTMVYFENGYQETKVYQLRSLSPGHAIHGPAIIMDSLSTLLIEPDCYASITPRGDARITIGQGSRAEVTTELDTVQLSIFSHRFMSIAEQMGRILQRTAISTNIKERLDFSCAVFGPDGGLVSNAPHIPVHLGAMQETVQYQMKAFKGEFERGDVILANHPLAGGSHLPDLTVITPVFYEYFFSDFGILLFVVIRSDSTQLLSFCVILSRDVEKPVFFVASRGHHADIGGITPGSMPPHSTCLLQKTGLFSSAQEGATFKSFLLVHRGVFREKELTEALMEPGKIEGSSGTRNLFDNLSDLKAQIAANHKGSTLVNELIDIYGLDVVQAYMGHIQRNAEVAVRDMLKSVGKRLLEQSGNTVATAIDYLDDGSPIQFLLNIDVDKGEAVCDFSGTGYEVWGNCNAPRAITLSALIYCLRCIVGRDVPLNQGCLKPVKVIIPKGSLLDPSEEAAVVGGNVLTSQRVVDVVLRAFGACAASQGCMNNVTLGTEEWGYYETVAGGSGAGPTWDGRGGVHTHMTNTRITDPEILELRYPVILNKFSLRTGSGGAGVHRGGDGVVRETTFRAPMTLSVLTERRVNSPPGLAGGGSGSRGRNTLVKADGRKINLGPKTAVPVYPGDTFILETPGGGGYGPPGVERAGSIRRKPRGFVERGSVFEYRKAQESVVFHFLQAEIQSKNVTPIFKKHVKFSWIGMFRTKLGMLAKVTPMMKHPKRPEKKNSWTFMMSKLVFNLAGYNRYGLYSDDVIYHDSPVVKEALRRLPKEVLDARNFSITFGLTRVGKGQEDQRNLSPRNLSGKVWEGRSELGKLPSLFPPSRARRKPVHPEAIYLSNERVKAEDEAGRKRIMLDKKRSSFRKECSRNAYFTGRHHKGARSFNELTFASHCYIVHV</sequence>
<evidence type="ECO:0000259" key="17">
    <source>
        <dbReference type="Pfam" id="PF19278"/>
    </source>
</evidence>
<evidence type="ECO:0000256" key="5">
    <source>
        <dbReference type="ARBA" id="ARBA00022448"/>
    </source>
</evidence>
<proteinExistence type="inferred from homology"/>
<dbReference type="InterPro" id="IPR003197">
    <property type="entry name" value="QCR7"/>
</dbReference>
<keyword evidence="6" id="KW-0679">Respiratory chain</keyword>
<comment type="similarity">
    <text evidence="3">Belongs to the oxoprolinase family.</text>
</comment>
<dbReference type="GO" id="GO:0006122">
    <property type="term" value="P:mitochondrial electron transport, ubiquinol to cytochrome c"/>
    <property type="evidence" value="ECO:0007669"/>
    <property type="project" value="InterPro"/>
</dbReference>
<keyword evidence="8" id="KW-0249">Electron transport</keyword>
<dbReference type="EMBL" id="KZ288231">
    <property type="protein sequence ID" value="PBC31556.1"/>
    <property type="molecule type" value="Genomic_DNA"/>
</dbReference>
<evidence type="ECO:0000313" key="19">
    <source>
        <dbReference type="Proteomes" id="UP000242457"/>
    </source>
</evidence>
<dbReference type="OrthoDB" id="3643at2759"/>
<dbReference type="Pfam" id="PF02538">
    <property type="entry name" value="Hydantoinase_B"/>
    <property type="match status" value="1"/>
</dbReference>
<protein>
    <recommendedName>
        <fullName evidence="4">Cytochrome b-c1 complex subunit 7</fullName>
    </recommendedName>
    <alternativeName>
        <fullName evidence="11">Complex III subunit VII</fullName>
    </alternativeName>
    <alternativeName>
        <fullName evidence="12">Ubiquinol-cytochrome c reductase complex 14 kDa protein</fullName>
    </alternativeName>
</protein>
<evidence type="ECO:0000259" key="15">
    <source>
        <dbReference type="Pfam" id="PF02538"/>
    </source>
</evidence>
<gene>
    <name evidence="18" type="ORF">APICC_02264</name>
</gene>
<comment type="similarity">
    <text evidence="2">Belongs to the UQCRB/QCR7 family.</text>
</comment>
<evidence type="ECO:0000256" key="7">
    <source>
        <dbReference type="ARBA" id="ARBA00022792"/>
    </source>
</evidence>
<dbReference type="Pfam" id="PF05378">
    <property type="entry name" value="Hydant_A_N"/>
    <property type="match status" value="1"/>
</dbReference>
<dbReference type="InterPro" id="IPR049517">
    <property type="entry name" value="ACX-like_C"/>
</dbReference>
<dbReference type="InterPro" id="IPR045079">
    <property type="entry name" value="Oxoprolinase-like"/>
</dbReference>
<dbReference type="GO" id="GO:0005829">
    <property type="term" value="C:cytosol"/>
    <property type="evidence" value="ECO:0007669"/>
    <property type="project" value="TreeGrafter"/>
</dbReference>
<dbReference type="GO" id="GO:0005743">
    <property type="term" value="C:mitochondrial inner membrane"/>
    <property type="evidence" value="ECO:0007669"/>
    <property type="project" value="UniProtKB-SubCell"/>
</dbReference>
<evidence type="ECO:0000256" key="1">
    <source>
        <dbReference type="ARBA" id="ARBA00004443"/>
    </source>
</evidence>
<evidence type="ECO:0000256" key="11">
    <source>
        <dbReference type="ARBA" id="ARBA00031021"/>
    </source>
</evidence>
<evidence type="ECO:0000256" key="12">
    <source>
        <dbReference type="ARBA" id="ARBA00032927"/>
    </source>
</evidence>
<dbReference type="GO" id="GO:0045275">
    <property type="term" value="C:respiratory chain complex III"/>
    <property type="evidence" value="ECO:0007669"/>
    <property type="project" value="InterPro"/>
</dbReference>